<dbReference type="Proteomes" id="UP001143304">
    <property type="component" value="Unassembled WGS sequence"/>
</dbReference>
<reference evidence="3" key="1">
    <citation type="submission" date="2019-02" db="EMBL/GenBank/DDBJ databases">
        <authorList>
            <person name="Li S.-H."/>
        </authorList>
    </citation>
    <scope>NUCLEOTIDE SEQUENCE</scope>
    <source>
        <strain evidence="3">IMCC11814</strain>
    </source>
</reference>
<dbReference type="Pfam" id="PF00296">
    <property type="entry name" value="Bac_luciferase"/>
    <property type="match status" value="1"/>
</dbReference>
<feature type="domain" description="Luciferase-like" evidence="2">
    <location>
        <begin position="21"/>
        <end position="322"/>
    </location>
</feature>
<dbReference type="EMBL" id="SHNO01000001">
    <property type="protein sequence ID" value="MCX2976473.1"/>
    <property type="molecule type" value="Genomic_DNA"/>
</dbReference>
<keyword evidence="1" id="KW-0560">Oxidoreductase</keyword>
<evidence type="ECO:0000256" key="1">
    <source>
        <dbReference type="ARBA" id="ARBA00023002"/>
    </source>
</evidence>
<name>A0ABT3T2J0_9GAMM</name>
<accession>A0ABT3T2J0</accession>
<organism evidence="3 4">
    <name type="scientific">Candidatus Marimicrobium litorale</name>
    <dbReference type="NCBI Taxonomy" id="2518991"/>
    <lineage>
        <taxon>Bacteria</taxon>
        <taxon>Pseudomonadati</taxon>
        <taxon>Pseudomonadota</taxon>
        <taxon>Gammaproteobacteria</taxon>
        <taxon>Cellvibrionales</taxon>
        <taxon>Halieaceae</taxon>
        <taxon>Marimicrobium</taxon>
    </lineage>
</organism>
<dbReference type="PANTHER" id="PTHR43244:SF1">
    <property type="entry name" value="5,10-METHYLENETETRAHYDROMETHANOPTERIN REDUCTASE"/>
    <property type="match status" value="1"/>
</dbReference>
<dbReference type="InterPro" id="IPR011251">
    <property type="entry name" value="Luciferase-like_dom"/>
</dbReference>
<dbReference type="SUPFAM" id="SSF51679">
    <property type="entry name" value="Bacterial luciferase-like"/>
    <property type="match status" value="1"/>
</dbReference>
<evidence type="ECO:0000313" key="3">
    <source>
        <dbReference type="EMBL" id="MCX2976473.1"/>
    </source>
</evidence>
<evidence type="ECO:0000313" key="4">
    <source>
        <dbReference type="Proteomes" id="UP001143304"/>
    </source>
</evidence>
<dbReference type="InterPro" id="IPR019951">
    <property type="entry name" value="F420_OxRdatse_Rv3520c_pred"/>
</dbReference>
<gene>
    <name evidence="3" type="ORF">EYC82_03795</name>
</gene>
<dbReference type="NCBIfam" id="TIGR03559">
    <property type="entry name" value="F420_Rv3520c"/>
    <property type="match status" value="1"/>
</dbReference>
<dbReference type="InterPro" id="IPR036661">
    <property type="entry name" value="Luciferase-like_sf"/>
</dbReference>
<dbReference type="InterPro" id="IPR050564">
    <property type="entry name" value="F420-G6PD/mer"/>
</dbReference>
<evidence type="ECO:0000259" key="2">
    <source>
        <dbReference type="Pfam" id="PF00296"/>
    </source>
</evidence>
<proteinExistence type="predicted"/>
<dbReference type="PANTHER" id="PTHR43244">
    <property type="match status" value="1"/>
</dbReference>
<dbReference type="RefSeq" id="WP_279248224.1">
    <property type="nucleotide sequence ID" value="NZ_SHNO01000001.1"/>
</dbReference>
<protein>
    <submittedName>
        <fullName evidence="3">LLM class F420-dependent oxidoreductase</fullName>
    </submittedName>
</protein>
<comment type="caution">
    <text evidence="3">The sequence shown here is derived from an EMBL/GenBank/DDBJ whole genome shotgun (WGS) entry which is preliminary data.</text>
</comment>
<dbReference type="Gene3D" id="3.20.20.30">
    <property type="entry name" value="Luciferase-like domain"/>
    <property type="match status" value="1"/>
</dbReference>
<sequence>MKLGLALTETAFSAQPTIDLNRVRLAESLQYDSVWAAEAYGCDAVSSVTWLAAHTQRIKIGTAIMQIPARSPAAAAMTAIGLDALSEGRFILGLGGSGPQVAEGWHGVSYDKPLRRTREYVEIVRQILARQQPLRYDGYHYQLPLSGANTTGAGKPLKSVAHTNPEQNIYLASITPGGLRLAAEIADGVILSFIDPEDTADIVDRYLAEGFARESAKCSRSAFTVSTMVRVIVADDAAAVFEAMKPAMARQLGGMGSRQKNFYAEFAKRMGYEDEVEQIQTLYLSGEKEKASRVVPESLIDRTCLIGSPERIRERLSAWREAERRGSLDLMLVTTEQPEALILLAEELL</sequence>
<keyword evidence="4" id="KW-1185">Reference proteome</keyword>